<evidence type="ECO:0000256" key="2">
    <source>
        <dbReference type="SAM" id="MobiDB-lite"/>
    </source>
</evidence>
<dbReference type="InterPro" id="IPR036392">
    <property type="entry name" value="PLAT/LH2_dom_sf"/>
</dbReference>
<dbReference type="AlphaFoldDB" id="A0A061RHM9"/>
<reference evidence="4" key="1">
    <citation type="submission" date="2014-05" db="EMBL/GenBank/DDBJ databases">
        <title>The transcriptome of the halophilic microalga Tetraselmis sp. GSL018 isolated from the Great Salt Lake, Utah.</title>
        <authorList>
            <person name="Jinkerson R.E."/>
            <person name="D'Adamo S."/>
            <person name="Posewitz M.C."/>
        </authorList>
    </citation>
    <scope>NUCLEOTIDE SEQUENCE</scope>
    <source>
        <strain evidence="4">GSL018</strain>
    </source>
</reference>
<dbReference type="PANTHER" id="PTHR45901">
    <property type="entry name" value="PROTEIN CBG12474"/>
    <property type="match status" value="1"/>
</dbReference>
<gene>
    <name evidence="4" type="ORF">TSPGSL018_4513</name>
</gene>
<organism evidence="4">
    <name type="scientific">Tetraselmis sp. GSL018</name>
    <dbReference type="NCBI Taxonomy" id="582737"/>
    <lineage>
        <taxon>Eukaryota</taxon>
        <taxon>Viridiplantae</taxon>
        <taxon>Chlorophyta</taxon>
        <taxon>core chlorophytes</taxon>
        <taxon>Chlorodendrophyceae</taxon>
        <taxon>Chlorodendrales</taxon>
        <taxon>Chlorodendraceae</taxon>
        <taxon>Tetraselmis</taxon>
    </lineage>
</organism>
<feature type="domain" description="PLAT" evidence="3">
    <location>
        <begin position="1"/>
        <end position="111"/>
    </location>
</feature>
<accession>A0A061RHM9</accession>
<evidence type="ECO:0000259" key="3">
    <source>
        <dbReference type="PROSITE" id="PS50095"/>
    </source>
</evidence>
<dbReference type="InterPro" id="IPR001024">
    <property type="entry name" value="PLAT/LH2_dom"/>
</dbReference>
<dbReference type="Gene3D" id="2.60.60.20">
    <property type="entry name" value="PLAT/LH2 domain"/>
    <property type="match status" value="1"/>
</dbReference>
<protein>
    <recommendedName>
        <fullName evidence="3">PLAT domain-containing protein</fullName>
    </recommendedName>
</protein>
<feature type="region of interest" description="Disordered" evidence="2">
    <location>
        <begin position="119"/>
        <end position="167"/>
    </location>
</feature>
<dbReference type="EMBL" id="GBEZ01015924">
    <property type="protein sequence ID" value="JAC70279.1"/>
    <property type="molecule type" value="Transcribed_RNA"/>
</dbReference>
<evidence type="ECO:0000313" key="4">
    <source>
        <dbReference type="EMBL" id="JAC70279.1"/>
    </source>
</evidence>
<comment type="caution">
    <text evidence="1">Lacks conserved residue(s) required for the propagation of feature annotation.</text>
</comment>
<feature type="non-terminal residue" evidence="4">
    <location>
        <position position="199"/>
    </location>
</feature>
<name>A0A061RHM9_9CHLO</name>
<dbReference type="Pfam" id="PF01477">
    <property type="entry name" value="PLAT"/>
    <property type="match status" value="1"/>
</dbReference>
<dbReference type="InterPro" id="IPR052970">
    <property type="entry name" value="Inner_ear_hair_cell_LOXHD"/>
</dbReference>
<dbReference type="PANTHER" id="PTHR45901:SF7">
    <property type="entry name" value="OXYGEN-REGULATED PROTEIN 1"/>
    <property type="match status" value="1"/>
</dbReference>
<proteinExistence type="predicted"/>
<dbReference type="SUPFAM" id="SSF49723">
    <property type="entry name" value="Lipase/lipooxygenase domain (PLAT/LH2 domain)"/>
    <property type="match status" value="1"/>
</dbReference>
<sequence length="199" mass="21595">PHELGSGLLAGPPRPRQGRGEEPKLFQPGQVDAFLLDSQDLGILTSVHVGHYGSDFGSAWHLQQVTVVDQHPKGRRAGGNSSVQLQRRYVFPCNRWLARVGGVNETTVCLKRDNGSVHRAASETKHRPGRIGATSSSKFDDISGPGGSKWLPPNPVVKPLPSDLTKGCRYRNGPSRVLSHADVGFSTERHLVAERKSKA</sequence>
<evidence type="ECO:0000256" key="1">
    <source>
        <dbReference type="PROSITE-ProRule" id="PRU00152"/>
    </source>
</evidence>
<feature type="region of interest" description="Disordered" evidence="2">
    <location>
        <begin position="1"/>
        <end position="23"/>
    </location>
</feature>
<feature type="non-terminal residue" evidence="4">
    <location>
        <position position="1"/>
    </location>
</feature>
<dbReference type="PROSITE" id="PS50095">
    <property type="entry name" value="PLAT"/>
    <property type="match status" value="1"/>
</dbReference>